<feature type="domain" description="DDE Tnp4" evidence="8">
    <location>
        <begin position="28"/>
        <end position="119"/>
    </location>
</feature>
<gene>
    <name evidence="9" type="ORF">LTRI10_LOCUS45402</name>
</gene>
<proteinExistence type="inferred from homology"/>
<evidence type="ECO:0000256" key="2">
    <source>
        <dbReference type="ARBA" id="ARBA00004123"/>
    </source>
</evidence>
<evidence type="ECO:0000313" key="9">
    <source>
        <dbReference type="EMBL" id="CAL1405628.1"/>
    </source>
</evidence>
<comment type="subcellular location">
    <subcellularLocation>
        <location evidence="2">Nucleus</location>
    </subcellularLocation>
</comment>
<evidence type="ECO:0000256" key="1">
    <source>
        <dbReference type="ARBA" id="ARBA00001968"/>
    </source>
</evidence>
<sequence>MLMKKPEPIPADLTNNRWKYFKSCLGALDGTHIDANPLKEEQTKYRDRSGDLTINCLEVCTLNLEFIYYLAGWEGSAHDARVLRDALNRPNGLFVPQGCYYLCDHGYGNIPGFLTPIRGQDTMLMDNNVFL</sequence>
<evidence type="ECO:0000256" key="7">
    <source>
        <dbReference type="ARBA" id="ARBA00023242"/>
    </source>
</evidence>
<keyword evidence="7" id="KW-0539">Nucleus</keyword>
<comment type="similarity">
    <text evidence="3">Belongs to the HARBI1 family.</text>
</comment>
<evidence type="ECO:0000256" key="3">
    <source>
        <dbReference type="ARBA" id="ARBA00006958"/>
    </source>
</evidence>
<dbReference type="EMBL" id="OZ034821">
    <property type="protein sequence ID" value="CAL1405628.1"/>
    <property type="molecule type" value="Genomic_DNA"/>
</dbReference>
<evidence type="ECO:0000313" key="10">
    <source>
        <dbReference type="Proteomes" id="UP001497516"/>
    </source>
</evidence>
<dbReference type="GO" id="GO:0016787">
    <property type="term" value="F:hydrolase activity"/>
    <property type="evidence" value="ECO:0007669"/>
    <property type="project" value="UniProtKB-KW"/>
</dbReference>
<keyword evidence="5" id="KW-0479">Metal-binding</keyword>
<dbReference type="GO" id="GO:0005634">
    <property type="term" value="C:nucleus"/>
    <property type="evidence" value="ECO:0007669"/>
    <property type="project" value="UniProtKB-SubCell"/>
</dbReference>
<evidence type="ECO:0000256" key="4">
    <source>
        <dbReference type="ARBA" id="ARBA00022722"/>
    </source>
</evidence>
<protein>
    <recommendedName>
        <fullName evidence="8">DDE Tnp4 domain-containing protein</fullName>
    </recommendedName>
</protein>
<keyword evidence="10" id="KW-1185">Reference proteome</keyword>
<accession>A0AAV2G732</accession>
<dbReference type="PANTHER" id="PTHR22930:SF281">
    <property type="entry name" value="NUCLEASE"/>
    <property type="match status" value="1"/>
</dbReference>
<dbReference type="GO" id="GO:0004518">
    <property type="term" value="F:nuclease activity"/>
    <property type="evidence" value="ECO:0007669"/>
    <property type="project" value="UniProtKB-KW"/>
</dbReference>
<dbReference type="AlphaFoldDB" id="A0AAV2G732"/>
<comment type="cofactor">
    <cofactor evidence="1">
        <name>a divalent metal cation</name>
        <dbReference type="ChEBI" id="CHEBI:60240"/>
    </cofactor>
</comment>
<keyword evidence="6" id="KW-0378">Hydrolase</keyword>
<dbReference type="Pfam" id="PF13359">
    <property type="entry name" value="DDE_Tnp_4"/>
    <property type="match status" value="1"/>
</dbReference>
<keyword evidence="4" id="KW-0540">Nuclease</keyword>
<reference evidence="9 10" key="1">
    <citation type="submission" date="2024-04" db="EMBL/GenBank/DDBJ databases">
        <authorList>
            <person name="Fracassetti M."/>
        </authorList>
    </citation>
    <scope>NUCLEOTIDE SEQUENCE [LARGE SCALE GENOMIC DNA]</scope>
</reference>
<dbReference type="GO" id="GO:0046872">
    <property type="term" value="F:metal ion binding"/>
    <property type="evidence" value="ECO:0007669"/>
    <property type="project" value="UniProtKB-KW"/>
</dbReference>
<dbReference type="PANTHER" id="PTHR22930">
    <property type="match status" value="1"/>
</dbReference>
<organism evidence="9 10">
    <name type="scientific">Linum trigynum</name>
    <dbReference type="NCBI Taxonomy" id="586398"/>
    <lineage>
        <taxon>Eukaryota</taxon>
        <taxon>Viridiplantae</taxon>
        <taxon>Streptophyta</taxon>
        <taxon>Embryophyta</taxon>
        <taxon>Tracheophyta</taxon>
        <taxon>Spermatophyta</taxon>
        <taxon>Magnoliopsida</taxon>
        <taxon>eudicotyledons</taxon>
        <taxon>Gunneridae</taxon>
        <taxon>Pentapetalae</taxon>
        <taxon>rosids</taxon>
        <taxon>fabids</taxon>
        <taxon>Malpighiales</taxon>
        <taxon>Linaceae</taxon>
        <taxon>Linum</taxon>
    </lineage>
</organism>
<evidence type="ECO:0000256" key="6">
    <source>
        <dbReference type="ARBA" id="ARBA00022801"/>
    </source>
</evidence>
<evidence type="ECO:0000256" key="5">
    <source>
        <dbReference type="ARBA" id="ARBA00022723"/>
    </source>
</evidence>
<dbReference type="Proteomes" id="UP001497516">
    <property type="component" value="Chromosome 8"/>
</dbReference>
<dbReference type="InterPro" id="IPR045249">
    <property type="entry name" value="HARBI1-like"/>
</dbReference>
<name>A0AAV2G732_9ROSI</name>
<evidence type="ECO:0000259" key="8">
    <source>
        <dbReference type="Pfam" id="PF13359"/>
    </source>
</evidence>
<dbReference type="InterPro" id="IPR027806">
    <property type="entry name" value="HARBI1_dom"/>
</dbReference>